<organism evidence="3 4">
    <name type="scientific">Hevea brasiliensis</name>
    <name type="common">Para rubber tree</name>
    <name type="synonym">Siphonia brasiliensis</name>
    <dbReference type="NCBI Taxonomy" id="3981"/>
    <lineage>
        <taxon>Eukaryota</taxon>
        <taxon>Viridiplantae</taxon>
        <taxon>Streptophyta</taxon>
        <taxon>Embryophyta</taxon>
        <taxon>Tracheophyta</taxon>
        <taxon>Spermatophyta</taxon>
        <taxon>Magnoliopsida</taxon>
        <taxon>eudicotyledons</taxon>
        <taxon>Gunneridae</taxon>
        <taxon>Pentapetalae</taxon>
        <taxon>rosids</taxon>
        <taxon>fabids</taxon>
        <taxon>Malpighiales</taxon>
        <taxon>Euphorbiaceae</taxon>
        <taxon>Crotonoideae</taxon>
        <taxon>Micrandreae</taxon>
        <taxon>Hevea</taxon>
    </lineage>
</organism>
<evidence type="ECO:0000313" key="3">
    <source>
        <dbReference type="EMBL" id="KAF2283168.1"/>
    </source>
</evidence>
<feature type="compositionally biased region" description="Polar residues" evidence="2">
    <location>
        <begin position="311"/>
        <end position="321"/>
    </location>
</feature>
<evidence type="ECO:0000256" key="1">
    <source>
        <dbReference type="SAM" id="Coils"/>
    </source>
</evidence>
<feature type="region of interest" description="Disordered" evidence="2">
    <location>
        <begin position="311"/>
        <end position="352"/>
    </location>
</feature>
<reference evidence="3 4" key="1">
    <citation type="journal article" date="2020" name="Mol. Plant">
        <title>The Chromosome-Based Rubber Tree Genome Provides New Insights into Spurge Genome Evolution and Rubber Biosynthesis.</title>
        <authorList>
            <person name="Liu J."/>
            <person name="Shi C."/>
            <person name="Shi C.C."/>
            <person name="Li W."/>
            <person name="Zhang Q.J."/>
            <person name="Zhang Y."/>
            <person name="Li K."/>
            <person name="Lu H.F."/>
            <person name="Shi C."/>
            <person name="Zhu S.T."/>
            <person name="Xiao Z.Y."/>
            <person name="Nan H."/>
            <person name="Yue Y."/>
            <person name="Zhu X.G."/>
            <person name="Wu Y."/>
            <person name="Hong X.N."/>
            <person name="Fan G.Y."/>
            <person name="Tong Y."/>
            <person name="Zhang D."/>
            <person name="Mao C.L."/>
            <person name="Liu Y.L."/>
            <person name="Hao S.J."/>
            <person name="Liu W.Q."/>
            <person name="Lv M.Q."/>
            <person name="Zhang H.B."/>
            <person name="Liu Y."/>
            <person name="Hu-Tang G.R."/>
            <person name="Wang J.P."/>
            <person name="Wang J.H."/>
            <person name="Sun Y.H."/>
            <person name="Ni S.B."/>
            <person name="Chen W.B."/>
            <person name="Zhang X.C."/>
            <person name="Jiao Y.N."/>
            <person name="Eichler E.E."/>
            <person name="Li G.H."/>
            <person name="Liu X."/>
            <person name="Gao L.Z."/>
        </authorList>
    </citation>
    <scope>NUCLEOTIDE SEQUENCE [LARGE SCALE GENOMIC DNA]</scope>
    <source>
        <strain evidence="4">cv. GT1</strain>
        <tissue evidence="3">Leaf</tissue>
    </source>
</reference>
<accession>A0A6A6K4Q5</accession>
<dbReference type="PANTHER" id="PTHR36386:SF1">
    <property type="entry name" value="OS06G0683900 PROTEIN"/>
    <property type="match status" value="1"/>
</dbReference>
<evidence type="ECO:0000313" key="4">
    <source>
        <dbReference type="Proteomes" id="UP000467840"/>
    </source>
</evidence>
<proteinExistence type="predicted"/>
<dbReference type="AlphaFoldDB" id="A0A6A6K4Q5"/>
<dbReference type="Proteomes" id="UP000467840">
    <property type="component" value="Unassembled WGS sequence"/>
</dbReference>
<keyword evidence="4" id="KW-1185">Reference proteome</keyword>
<keyword evidence="1" id="KW-0175">Coiled coil</keyword>
<feature type="coiled-coil region" evidence="1">
    <location>
        <begin position="101"/>
        <end position="139"/>
    </location>
</feature>
<dbReference type="EMBL" id="JAAGAX010000020">
    <property type="protein sequence ID" value="KAF2283168.1"/>
    <property type="molecule type" value="Genomic_DNA"/>
</dbReference>
<dbReference type="PANTHER" id="PTHR36386">
    <property type="entry name" value="OS06G0683900 PROTEIN"/>
    <property type="match status" value="1"/>
</dbReference>
<comment type="caution">
    <text evidence="3">The sequence shown here is derived from an EMBL/GenBank/DDBJ whole genome shotgun (WGS) entry which is preliminary data.</text>
</comment>
<name>A0A6A6K4Q5_HEVBR</name>
<evidence type="ECO:0000256" key="2">
    <source>
        <dbReference type="SAM" id="MobiDB-lite"/>
    </source>
</evidence>
<gene>
    <name evidence="3" type="ORF">GH714_043498</name>
</gene>
<protein>
    <submittedName>
        <fullName evidence="3">Uncharacterized protein</fullName>
    </submittedName>
</protein>
<sequence>MSILHYPDEINAPDLQVWNNAAFDNGESEDSTGIKSSWWTQSLESSCSKENLSPVFEKSPVSLKSSVSSIPIKPLNSNGIIANAQGNTLKLVSKPGMVSKIVILEEERNRDERKIDKEIEDIEKEIKRLSSRLEALRLEKAERSLKMEKKGRIVPAKFMEPKQTVKIEEPLLSSAKSTKINRRGLSLGPSEILSGAKSRLLGKQEMTPVSTQNRRKSCFWKLEEIDELKATRERGKSLSVSPRSRKTVSKIQAPKLAATTVGSKKSVKKEDGFLALIQPKTLFKDGEKSVPNKKPVKPGRFVPSRYNQFAMNQSNGNLTSSEARKRSLPDSDKEDGNKRRASRGNGVNQRIDSTKVKKKWEIPSEVVIYNSDVVVEESEPSVAVMGDVLPKIKTSRFVNETPRDSGAAKRVADLVGRKSFFSTDEEETTVDSVCQALSFEEEDVKFSPS</sequence>
<feature type="compositionally biased region" description="Basic and acidic residues" evidence="2">
    <location>
        <begin position="322"/>
        <end position="338"/>
    </location>
</feature>